<keyword evidence="12" id="KW-1185">Reference proteome</keyword>
<comment type="subcellular location">
    <subcellularLocation>
        <location evidence="1">Cell membrane</location>
        <topology evidence="1">Single-pass type I membrane protein</topology>
    </subcellularLocation>
</comment>
<evidence type="ECO:0000256" key="5">
    <source>
        <dbReference type="ARBA" id="ARBA00022729"/>
    </source>
</evidence>
<dbReference type="Pfam" id="PF25301">
    <property type="entry name" value="CUT_C"/>
    <property type="match status" value="1"/>
</dbReference>
<feature type="signal peptide" evidence="10">
    <location>
        <begin position="1"/>
        <end position="19"/>
    </location>
</feature>
<dbReference type="PANTHER" id="PTHR22907:SF39">
    <property type="entry name" value="ZP DOMAIN-CONTAINING PROTEIN"/>
    <property type="match status" value="1"/>
</dbReference>
<dbReference type="InterPro" id="IPR001507">
    <property type="entry name" value="ZP_dom"/>
</dbReference>
<feature type="region of interest" description="Disordered" evidence="8">
    <location>
        <begin position="283"/>
        <end position="386"/>
    </location>
</feature>
<keyword evidence="5 10" id="KW-0732">Signal</keyword>
<name>A0A914X8Q7_9BILA</name>
<feature type="compositionally biased region" description="Low complexity" evidence="8">
    <location>
        <begin position="286"/>
        <end position="295"/>
    </location>
</feature>
<dbReference type="InterPro" id="IPR056953">
    <property type="entry name" value="CUT_N"/>
</dbReference>
<feature type="transmembrane region" description="Helical" evidence="9">
    <location>
        <begin position="474"/>
        <end position="499"/>
    </location>
</feature>
<dbReference type="InterPro" id="IPR051962">
    <property type="entry name" value="Cuticlin"/>
</dbReference>
<evidence type="ECO:0000256" key="3">
    <source>
        <dbReference type="ARBA" id="ARBA00022475"/>
    </source>
</evidence>
<protein>
    <submittedName>
        <fullName evidence="13">ZP domain-containing protein</fullName>
    </submittedName>
</protein>
<keyword evidence="7 9" id="KW-0472">Membrane</keyword>
<evidence type="ECO:0000256" key="1">
    <source>
        <dbReference type="ARBA" id="ARBA00004251"/>
    </source>
</evidence>
<feature type="compositionally biased region" description="Pro residues" evidence="8">
    <location>
        <begin position="296"/>
        <end position="358"/>
    </location>
</feature>
<reference evidence="13" key="1">
    <citation type="submission" date="2022-11" db="UniProtKB">
        <authorList>
            <consortium name="WormBaseParasite"/>
        </authorList>
    </citation>
    <scope>IDENTIFICATION</scope>
</reference>
<evidence type="ECO:0000256" key="6">
    <source>
        <dbReference type="ARBA" id="ARBA00022989"/>
    </source>
</evidence>
<evidence type="ECO:0000256" key="2">
    <source>
        <dbReference type="ARBA" id="ARBA00022460"/>
    </source>
</evidence>
<feature type="domain" description="ZP" evidence="11">
    <location>
        <begin position="33"/>
        <end position="266"/>
    </location>
</feature>
<evidence type="ECO:0000313" key="13">
    <source>
        <dbReference type="WBParaSite" id="PSAMB.scaffold687size43766.g7986.t1"/>
    </source>
</evidence>
<sequence length="518" mass="55530">MLLQRVASFFIAVVANVVAIPFPNDIIGVPEVICEPNQIQVKVKTTAGNPSHMFVTNYLEDPTCVTRNTNKIVINHDACGLTRERTVNPPGVIFRVCVAIQLHPQFVTKVDRTFCAQCVYMEAVKDLDRTLAVSAQGTTEVPVTFEMPTCTYTIRRGTQAGEEIHYATVGETVFHVWSCPSETNGMLVQNCYVEDGQGNRILIVDQNGCGVDQYIMQTPIYGEKLSMAYQESHVFKFADKTITRFTCQIKLCVIAGGGCQGVTPPSRCPAGPLGAGGYEVAGAGAGSAAPASTPAAPGPGPAVPGPGPEVPGPGPEFPGPGPEAPGPGPELPLPGPDQPPPGLGQPPPGPELPPPGPEIPGAAPGSYAPGYAPPSRKVKKTKLRKTRSALQQLINESRLRLKRDIKLFSNSTIASEIEFSDDYQMDVSTGDIRILDTVEDVRYYDKMTRDSSNGQSTGAAEIFVTPDAVCIARLGFATMVVTIGLLCAIIVLSILGCLLRRKLRTFGMDQRDIREYYK</sequence>
<dbReference type="AlphaFoldDB" id="A0A914X8Q7"/>
<dbReference type="GO" id="GO:0042302">
    <property type="term" value="F:structural constituent of cuticle"/>
    <property type="evidence" value="ECO:0007669"/>
    <property type="project" value="UniProtKB-KW"/>
</dbReference>
<evidence type="ECO:0000256" key="9">
    <source>
        <dbReference type="SAM" id="Phobius"/>
    </source>
</evidence>
<evidence type="ECO:0000313" key="12">
    <source>
        <dbReference type="Proteomes" id="UP000887566"/>
    </source>
</evidence>
<feature type="compositionally biased region" description="Basic residues" evidence="8">
    <location>
        <begin position="376"/>
        <end position="386"/>
    </location>
</feature>
<keyword evidence="6 9" id="KW-1133">Transmembrane helix</keyword>
<dbReference type="Proteomes" id="UP000887566">
    <property type="component" value="Unplaced"/>
</dbReference>
<evidence type="ECO:0000256" key="10">
    <source>
        <dbReference type="SAM" id="SignalP"/>
    </source>
</evidence>
<dbReference type="InterPro" id="IPR057475">
    <property type="entry name" value="CUT_C"/>
</dbReference>
<evidence type="ECO:0000256" key="8">
    <source>
        <dbReference type="SAM" id="MobiDB-lite"/>
    </source>
</evidence>
<keyword evidence="4 9" id="KW-0812">Transmembrane</keyword>
<keyword evidence="3" id="KW-1003">Cell membrane</keyword>
<dbReference type="SMART" id="SM00241">
    <property type="entry name" value="ZP"/>
    <property type="match status" value="1"/>
</dbReference>
<evidence type="ECO:0000259" key="11">
    <source>
        <dbReference type="PROSITE" id="PS51034"/>
    </source>
</evidence>
<feature type="compositionally biased region" description="Low complexity" evidence="8">
    <location>
        <begin position="359"/>
        <end position="375"/>
    </location>
</feature>
<evidence type="ECO:0000256" key="4">
    <source>
        <dbReference type="ARBA" id="ARBA00022692"/>
    </source>
</evidence>
<dbReference type="PROSITE" id="PS51034">
    <property type="entry name" value="ZP_2"/>
    <property type="match status" value="1"/>
</dbReference>
<dbReference type="PANTHER" id="PTHR22907">
    <property type="entry name" value="GH04558P"/>
    <property type="match status" value="1"/>
</dbReference>
<dbReference type="GO" id="GO:0005886">
    <property type="term" value="C:plasma membrane"/>
    <property type="evidence" value="ECO:0007669"/>
    <property type="project" value="UniProtKB-SubCell"/>
</dbReference>
<proteinExistence type="predicted"/>
<keyword evidence="2" id="KW-0193">Cuticle</keyword>
<dbReference type="Pfam" id="PF25057">
    <property type="entry name" value="CUT_N"/>
    <property type="match status" value="1"/>
</dbReference>
<accession>A0A914X8Q7</accession>
<dbReference type="WBParaSite" id="PSAMB.scaffold687size43766.g7986.t1">
    <property type="protein sequence ID" value="PSAMB.scaffold687size43766.g7986.t1"/>
    <property type="gene ID" value="PSAMB.scaffold687size43766.g7986"/>
</dbReference>
<organism evidence="12 13">
    <name type="scientific">Plectus sambesii</name>
    <dbReference type="NCBI Taxonomy" id="2011161"/>
    <lineage>
        <taxon>Eukaryota</taxon>
        <taxon>Metazoa</taxon>
        <taxon>Ecdysozoa</taxon>
        <taxon>Nematoda</taxon>
        <taxon>Chromadorea</taxon>
        <taxon>Plectida</taxon>
        <taxon>Plectina</taxon>
        <taxon>Plectoidea</taxon>
        <taxon>Plectidae</taxon>
        <taxon>Plectus</taxon>
    </lineage>
</organism>
<evidence type="ECO:0000256" key="7">
    <source>
        <dbReference type="ARBA" id="ARBA00023136"/>
    </source>
</evidence>
<feature type="chain" id="PRO_5036696873" evidence="10">
    <location>
        <begin position="20"/>
        <end position="518"/>
    </location>
</feature>